<evidence type="ECO:0000313" key="1">
    <source>
        <dbReference type="EMBL" id="VAI05067.1"/>
    </source>
</evidence>
<name>A0A9R0T0X9_TRITD</name>
<dbReference type="AlphaFoldDB" id="A0A9R0T0X9"/>
<dbReference type="EMBL" id="LT934118">
    <property type="protein sequence ID" value="VAI05067.1"/>
    <property type="molecule type" value="Genomic_DNA"/>
</dbReference>
<dbReference type="Proteomes" id="UP000324705">
    <property type="component" value="Chromosome 4B"/>
</dbReference>
<accession>A0A9R0T0X9</accession>
<dbReference type="InterPro" id="IPR024709">
    <property type="entry name" value="FucosylTrfase_pln"/>
</dbReference>
<proteinExistence type="predicted"/>
<sequence length="98" mass="11699">MLLEELFYFCICNQLLLLKICSPFPMHVVQHEVAGWKKSKASFRRMRIHSIIVRWSRFKHHMLEILHHSDIRGIAFRKPNDSIYTFPMPDCICQQDGI</sequence>
<organism evidence="1 2">
    <name type="scientific">Triticum turgidum subsp. durum</name>
    <name type="common">Durum wheat</name>
    <name type="synonym">Triticum durum</name>
    <dbReference type="NCBI Taxonomy" id="4567"/>
    <lineage>
        <taxon>Eukaryota</taxon>
        <taxon>Viridiplantae</taxon>
        <taxon>Streptophyta</taxon>
        <taxon>Embryophyta</taxon>
        <taxon>Tracheophyta</taxon>
        <taxon>Spermatophyta</taxon>
        <taxon>Magnoliopsida</taxon>
        <taxon>Liliopsida</taxon>
        <taxon>Poales</taxon>
        <taxon>Poaceae</taxon>
        <taxon>BOP clade</taxon>
        <taxon>Pooideae</taxon>
        <taxon>Triticodae</taxon>
        <taxon>Triticeae</taxon>
        <taxon>Triticinae</taxon>
        <taxon>Triticum</taxon>
    </lineage>
</organism>
<keyword evidence="2" id="KW-1185">Reference proteome</keyword>
<protein>
    <submittedName>
        <fullName evidence="1">Uncharacterized protein</fullName>
    </submittedName>
</protein>
<evidence type="ECO:0000313" key="2">
    <source>
        <dbReference type="Proteomes" id="UP000324705"/>
    </source>
</evidence>
<dbReference type="PANTHER" id="PTHR31288:SF36">
    <property type="entry name" value="O-FUCOSYLTRANSFERASE FAMILY PROTEIN"/>
    <property type="match status" value="1"/>
</dbReference>
<gene>
    <name evidence="1" type="ORF">TRITD_4Bv1G079020</name>
</gene>
<reference evidence="1 2" key="1">
    <citation type="submission" date="2017-09" db="EMBL/GenBank/DDBJ databases">
        <authorList>
            <consortium name="International Durum Wheat Genome Sequencing Consortium (IDWGSC)"/>
            <person name="Milanesi L."/>
        </authorList>
    </citation>
    <scope>NUCLEOTIDE SEQUENCE [LARGE SCALE GENOMIC DNA]</scope>
    <source>
        <strain evidence="2">cv. Svevo</strain>
    </source>
</reference>
<dbReference type="PANTHER" id="PTHR31288">
    <property type="entry name" value="O-FUCOSYLTRANSFERASE FAMILY PROTEIN"/>
    <property type="match status" value="1"/>
</dbReference>
<dbReference type="Gramene" id="TRITD4Bv1G079020.1">
    <property type="protein sequence ID" value="TRITD4Bv1G079020.1"/>
    <property type="gene ID" value="TRITD4Bv1G079020"/>
</dbReference>